<gene>
    <name evidence="2" type="ORF">SAMN05660710_00633</name>
</gene>
<evidence type="ECO:0000259" key="1">
    <source>
        <dbReference type="Pfam" id="PF04577"/>
    </source>
</evidence>
<proteinExistence type="predicted"/>
<accession>A0A1G5D2Q6</accession>
<dbReference type="InterPro" id="IPR049625">
    <property type="entry name" value="Glyco_transf_61_cat"/>
</dbReference>
<sequence length="364" mass="40383">MNKVLRRDSALSMRLRPLTNKLAARRVRTRDLAAAAVETVIEQAEERERHIPPAFLPSQLEKARAGAAGKPSGDYELSLATRDDLVHMPVVRYVLEDCLVHAAGVEHQGGSLRIQELQPSFIATRHIRRVPQAIYCMSGVSHQFFGHWLQDSCATALLRQEDEALLLTKPAAWPHAGEYSAALGLAPEPWDLLRVDRLTIYDDFSQGSSKRRRYAEMRRRLEASFGGGRAGGRRVYFRRGATGAVRLVANEDAVIATLRRRGFEVFDLAGASAEQIYARFRDAEFVVSVDGSHLNHLYFSMQPGARLMTFVQGDRCTMTQVGYCAAAGLRYGFMVVDPTPAGYQVSIADLNDSLDLMGLTETTA</sequence>
<feature type="domain" description="Glycosyltransferase 61 catalytic" evidence="1">
    <location>
        <begin position="145"/>
        <end position="307"/>
    </location>
</feature>
<name>A0A1G5D2Q6_9RHOB</name>
<organism evidence="2 3">
    <name type="scientific">Paracoccus tibetensis</name>
    <dbReference type="NCBI Taxonomy" id="336292"/>
    <lineage>
        <taxon>Bacteria</taxon>
        <taxon>Pseudomonadati</taxon>
        <taxon>Pseudomonadota</taxon>
        <taxon>Alphaproteobacteria</taxon>
        <taxon>Rhodobacterales</taxon>
        <taxon>Paracoccaceae</taxon>
        <taxon>Paracoccus</taxon>
    </lineage>
</organism>
<dbReference type="Pfam" id="PF04577">
    <property type="entry name" value="Glyco_transf_61"/>
    <property type="match status" value="1"/>
</dbReference>
<evidence type="ECO:0000313" key="3">
    <source>
        <dbReference type="Proteomes" id="UP000199502"/>
    </source>
</evidence>
<dbReference type="GO" id="GO:0016757">
    <property type="term" value="F:glycosyltransferase activity"/>
    <property type="evidence" value="ECO:0007669"/>
    <property type="project" value="InterPro"/>
</dbReference>
<reference evidence="2 3" key="1">
    <citation type="submission" date="2016-10" db="EMBL/GenBank/DDBJ databases">
        <authorList>
            <person name="de Groot N.N."/>
        </authorList>
    </citation>
    <scope>NUCLEOTIDE SEQUENCE [LARGE SCALE GENOMIC DNA]</scope>
    <source>
        <strain evidence="2 3">CGMCC 1.8925</strain>
    </source>
</reference>
<evidence type="ECO:0000313" key="2">
    <source>
        <dbReference type="EMBL" id="SCY08932.1"/>
    </source>
</evidence>
<dbReference type="STRING" id="336292.SAMN05660710_00633"/>
<dbReference type="EMBL" id="FMVT01000002">
    <property type="protein sequence ID" value="SCY08932.1"/>
    <property type="molecule type" value="Genomic_DNA"/>
</dbReference>
<keyword evidence="3" id="KW-1185">Reference proteome</keyword>
<dbReference type="Proteomes" id="UP000199502">
    <property type="component" value="Unassembled WGS sequence"/>
</dbReference>
<protein>
    <recommendedName>
        <fullName evidence="1">Glycosyltransferase 61 catalytic domain-containing protein</fullName>
    </recommendedName>
</protein>
<dbReference type="AlphaFoldDB" id="A0A1G5D2Q6"/>